<organism evidence="3">
    <name type="scientific">Norrisiella sphaerica</name>
    <dbReference type="NCBI Taxonomy" id="552664"/>
    <lineage>
        <taxon>Eukaryota</taxon>
        <taxon>Sar</taxon>
        <taxon>Rhizaria</taxon>
        <taxon>Cercozoa</taxon>
        <taxon>Chlorarachniophyceae</taxon>
        <taxon>Norrisiella</taxon>
    </lineage>
</organism>
<proteinExistence type="predicted"/>
<evidence type="ECO:0000259" key="2">
    <source>
        <dbReference type="Pfam" id="PF24573"/>
    </source>
</evidence>
<name>A0A7S2QS18_9EUKA</name>
<dbReference type="InterPro" id="IPR052623">
    <property type="entry name" value="DAAF5"/>
</dbReference>
<dbReference type="InterPro" id="IPR056497">
    <property type="entry name" value="HEAT_DAAF5"/>
</dbReference>
<reference evidence="3" key="1">
    <citation type="submission" date="2021-01" db="EMBL/GenBank/DDBJ databases">
        <authorList>
            <person name="Corre E."/>
            <person name="Pelletier E."/>
            <person name="Niang G."/>
            <person name="Scheremetjew M."/>
            <person name="Finn R."/>
            <person name="Kale V."/>
            <person name="Holt S."/>
            <person name="Cochrane G."/>
            <person name="Meng A."/>
            <person name="Brown T."/>
            <person name="Cohen L."/>
        </authorList>
    </citation>
    <scope>NUCLEOTIDE SEQUENCE</scope>
    <source>
        <strain evidence="3">BC52</strain>
    </source>
</reference>
<accession>A0A7S2QS18</accession>
<dbReference type="AlphaFoldDB" id="A0A7S2QS18"/>
<dbReference type="SUPFAM" id="SSF48371">
    <property type="entry name" value="ARM repeat"/>
    <property type="match status" value="1"/>
</dbReference>
<dbReference type="Pfam" id="PF24573">
    <property type="entry name" value="HEAT_DAAF5"/>
    <property type="match status" value="1"/>
</dbReference>
<evidence type="ECO:0000313" key="3">
    <source>
        <dbReference type="EMBL" id="CAD9650281.1"/>
    </source>
</evidence>
<evidence type="ECO:0000256" key="1">
    <source>
        <dbReference type="SAM" id="MobiDB-lite"/>
    </source>
</evidence>
<gene>
    <name evidence="3" type="ORF">NSPH01132_LOCUS378</name>
</gene>
<feature type="domain" description="Dynein axonemal assembly factor 5 HEAT-repeat" evidence="2">
    <location>
        <begin position="66"/>
        <end position="227"/>
    </location>
</feature>
<dbReference type="PANTHER" id="PTHR16216">
    <property type="entry name" value="DYNEIN ASSEMBLY FACTOR 5, AXONEMAL"/>
    <property type="match status" value="1"/>
</dbReference>
<protein>
    <recommendedName>
        <fullName evidence="2">Dynein axonemal assembly factor 5 HEAT-repeat domain-containing protein</fullName>
    </recommendedName>
</protein>
<dbReference type="EMBL" id="HBHC01000681">
    <property type="protein sequence ID" value="CAD9650281.1"/>
    <property type="molecule type" value="Transcribed_RNA"/>
</dbReference>
<sequence>MPYVLSGLIDDSTEIQKEALATIEHLGAEYEEWNEEKLADQKYYQKHAERISMKYRLEGLLSLYPTPHTARPRIGSREVIMRFTTRYLGPIMRELNDWKSGPKLRSAKLLQTLLLYTEDYINDEVQGIVTTLMKTVRDADIGEEIARCLKLLGRFADFKVLLGEIHRNLATTVDDAKQGNFLLTLTYLIQGAPAEIVAENLEDILEIVSQPDVLHVRESKNLIIFSEFCSAIGKVLSKVVPDSFALHYRKSSSARSIPTEKRARVQNGEESMADSKYYHFKSTDEETAKLYRPIPLDSNAKATMRDTSEDGKVTTSEDYSKREALEGILKVYVIASGIEALVSLSSPKRWGFDSKTAERISDNLDTCYDGLKNQLFATPMANVSATPSGDREAGNSRKFVSDLCIPILLQNQVETCMKTADCITSDSFDVLLLQWFSVSAPKLSEAFSAGILESLAACMGKATNVKAKKKMVDLCHVILQKATPTDKFCRAFEDMFLWVLKQLRVKASTVQPQEASKDTKKTKAEKTQKMRKARQIMQSKEDARGREEAARFFYSLLAIFSELVIGKHYHPPTRAFSSILKIFNSLGTVKDHSHNSEAKKIRISFAKGMRGWKYKTFEGELAAILSGLFLEGCENALTELAQLKKMVLKAADEAADPDECCEITVHACALFCAELSGPNSRALSLLEDTLITCKAHSDAVVSHVLHLFRDDSQVNALLERSAELRPFLSAYSGEGC</sequence>
<feature type="compositionally biased region" description="Basic and acidic residues" evidence="1">
    <location>
        <begin position="515"/>
        <end position="528"/>
    </location>
</feature>
<feature type="region of interest" description="Disordered" evidence="1">
    <location>
        <begin position="511"/>
        <end position="541"/>
    </location>
</feature>
<dbReference type="PANTHER" id="PTHR16216:SF2">
    <property type="entry name" value="DYNEIN AXONEMAL ASSEMBLY FACTOR 5"/>
    <property type="match status" value="1"/>
</dbReference>
<dbReference type="InterPro" id="IPR016024">
    <property type="entry name" value="ARM-type_fold"/>
</dbReference>